<evidence type="ECO:0000313" key="2">
    <source>
        <dbReference type="RefSeq" id="XP_016437315.1"/>
    </source>
</evidence>
<dbReference type="AlphaFoldDB" id="A0A1S3XBK5"/>
<feature type="domain" description="Reverse transcriptase Ty1/copia-type" evidence="1">
    <location>
        <begin position="2"/>
        <end position="73"/>
    </location>
</feature>
<dbReference type="KEGG" id="nta:107763354"/>
<dbReference type="PaxDb" id="4097-A0A1S3XBK5"/>
<protein>
    <submittedName>
        <fullName evidence="2">Uncharacterized mitochondrial protein AtMg00810-like</fullName>
    </submittedName>
</protein>
<dbReference type="Pfam" id="PF07727">
    <property type="entry name" value="RVT_2"/>
    <property type="match status" value="1"/>
</dbReference>
<dbReference type="PANTHER" id="PTHR11439">
    <property type="entry name" value="GAG-POL-RELATED RETROTRANSPOSON"/>
    <property type="match status" value="1"/>
</dbReference>
<accession>A0A1S3XBK5</accession>
<sequence length="144" mass="16337">MVLVYVDDLLITGSSQHLLKQTRDKLQTKFKMKDLGELKLFLGIEFARSSKGIVMCQRKYAVELITEVHVLSQYMHSPKVSHMEAALRVVKYIKEATGLGLLMPAKSSNQLLTYCDSDWGACLQTRSSVTGYLVKFKDALFSWK</sequence>
<proteinExistence type="predicted"/>
<dbReference type="InterPro" id="IPR013103">
    <property type="entry name" value="RVT_2"/>
</dbReference>
<dbReference type="SUPFAM" id="SSF56672">
    <property type="entry name" value="DNA/RNA polymerases"/>
    <property type="match status" value="1"/>
</dbReference>
<reference evidence="2" key="1">
    <citation type="submission" date="2025-08" db="UniProtKB">
        <authorList>
            <consortium name="RefSeq"/>
        </authorList>
    </citation>
    <scope>IDENTIFICATION</scope>
</reference>
<name>A0A1S3XBK5_TOBAC</name>
<evidence type="ECO:0000259" key="1">
    <source>
        <dbReference type="Pfam" id="PF07727"/>
    </source>
</evidence>
<dbReference type="InterPro" id="IPR043502">
    <property type="entry name" value="DNA/RNA_pol_sf"/>
</dbReference>
<dbReference type="STRING" id="4097.A0A1S3XBK5"/>
<dbReference type="PANTHER" id="PTHR11439:SF514">
    <property type="entry name" value="GAG-PRE-INTEGRASE DOMAIN-CONTAINING PROTEIN"/>
    <property type="match status" value="1"/>
</dbReference>
<gene>
    <name evidence="2" type="primary">LOC107763354</name>
</gene>
<dbReference type="OMA" id="LITEVHV"/>
<organism evidence="2">
    <name type="scientific">Nicotiana tabacum</name>
    <name type="common">Common tobacco</name>
    <dbReference type="NCBI Taxonomy" id="4097"/>
    <lineage>
        <taxon>Eukaryota</taxon>
        <taxon>Viridiplantae</taxon>
        <taxon>Streptophyta</taxon>
        <taxon>Embryophyta</taxon>
        <taxon>Tracheophyta</taxon>
        <taxon>Spermatophyta</taxon>
        <taxon>Magnoliopsida</taxon>
        <taxon>eudicotyledons</taxon>
        <taxon>Gunneridae</taxon>
        <taxon>Pentapetalae</taxon>
        <taxon>asterids</taxon>
        <taxon>lamiids</taxon>
        <taxon>Solanales</taxon>
        <taxon>Solanaceae</taxon>
        <taxon>Nicotianoideae</taxon>
        <taxon>Nicotianeae</taxon>
        <taxon>Nicotiana</taxon>
    </lineage>
</organism>
<dbReference type="OrthoDB" id="1296755at2759"/>
<dbReference type="RefSeq" id="XP_016437315.1">
    <property type="nucleotide sequence ID" value="XM_016581829.1"/>
</dbReference>